<comment type="domain">
    <text evidence="7">The transmembrane domain is a dimerization domain.</text>
</comment>
<dbReference type="SMART" id="SM00271">
    <property type="entry name" value="DnaJ"/>
    <property type="match status" value="1"/>
</dbReference>
<dbReference type="InterPro" id="IPR001623">
    <property type="entry name" value="DnaJ_domain"/>
</dbReference>
<dbReference type="RefSeq" id="WP_377151352.1">
    <property type="nucleotide sequence ID" value="NZ_JBHSAF010000006.1"/>
</dbReference>
<comment type="function">
    <text evidence="7">Regulatory DnaK co-chaperone. Direct interaction between DnaK and DjlA is needed for the induction of the wcaABCDE operon, involved in the synthesis of a colanic acid polysaccharide capsule, possibly through activation of the RcsB/RcsC phosphotransfer signaling pathway. The colanic acid capsule may help the bacterium survive conditions outside the host.</text>
</comment>
<evidence type="ECO:0000256" key="8">
    <source>
        <dbReference type="SAM" id="Phobius"/>
    </source>
</evidence>
<dbReference type="InterPro" id="IPR007791">
    <property type="entry name" value="DjlA_N"/>
</dbReference>
<evidence type="ECO:0000256" key="4">
    <source>
        <dbReference type="ARBA" id="ARBA00022989"/>
    </source>
</evidence>
<evidence type="ECO:0000256" key="5">
    <source>
        <dbReference type="ARBA" id="ARBA00023136"/>
    </source>
</evidence>
<evidence type="ECO:0000256" key="7">
    <source>
        <dbReference type="HAMAP-Rule" id="MF_01153"/>
    </source>
</evidence>
<dbReference type="SUPFAM" id="SSF46565">
    <property type="entry name" value="Chaperone J-domain"/>
    <property type="match status" value="1"/>
</dbReference>
<evidence type="ECO:0000256" key="3">
    <source>
        <dbReference type="ARBA" id="ARBA00022692"/>
    </source>
</evidence>
<feature type="transmembrane region" description="Helical" evidence="8">
    <location>
        <begin position="7"/>
        <end position="29"/>
    </location>
</feature>
<dbReference type="Pfam" id="PF05099">
    <property type="entry name" value="TerB"/>
    <property type="match status" value="1"/>
</dbReference>
<keyword evidence="11" id="KW-1185">Reference proteome</keyword>
<feature type="domain" description="J" evidence="9">
    <location>
        <begin position="208"/>
        <end position="274"/>
    </location>
</feature>
<dbReference type="PANTHER" id="PTHR24074">
    <property type="entry name" value="CO-CHAPERONE PROTEIN DJLA"/>
    <property type="match status" value="1"/>
</dbReference>
<proteinExistence type="inferred from homology"/>
<feature type="topological domain" description="Periplasmic" evidence="7">
    <location>
        <begin position="1"/>
        <end position="6"/>
    </location>
</feature>
<keyword evidence="5 7" id="KW-0472">Membrane</keyword>
<dbReference type="HAMAP" id="MF_01153">
    <property type="entry name" value="DjlA"/>
    <property type="match status" value="1"/>
</dbReference>
<dbReference type="CDD" id="cd07316">
    <property type="entry name" value="terB_like_DjlA"/>
    <property type="match status" value="1"/>
</dbReference>
<evidence type="ECO:0000256" key="2">
    <source>
        <dbReference type="ARBA" id="ARBA00022519"/>
    </source>
</evidence>
<comment type="subcellular location">
    <subcellularLocation>
        <location evidence="7">Cell inner membrane</location>
        <topology evidence="7">Single-pass type III membrane protein</topology>
    </subcellularLocation>
</comment>
<dbReference type="Proteomes" id="UP001595692">
    <property type="component" value="Unassembled WGS sequence"/>
</dbReference>
<sequence>MQFKGKLIGFLVGLWLGHLLGAIFGLWLGHLYDIGVRRRASFGFRRVPTREEQALFFHTTFAVMGHIAKAAGRVSEQQIRIASMFMDRMQLQGDLRQAAQSSFRQGKASDFPLTDELTAFRRACHGRLDLLRVFLEIQMQAAFANGSLLGQQRARLLEVAELLGFSRWELEQFLAMAEAEASFGQRHQHWRQQSAGGSAPPPRDRLKDAYTLLGVAADASDGEVKKAYRRQMNKHHPDKLASQGLPPEMMNMAKEKAQEIQQAWELIKQQRGLR</sequence>
<organism evidence="10 11">
    <name type="scientific">Pseudaeromonas sharmana</name>
    <dbReference type="NCBI Taxonomy" id="328412"/>
    <lineage>
        <taxon>Bacteria</taxon>
        <taxon>Pseudomonadati</taxon>
        <taxon>Pseudomonadota</taxon>
        <taxon>Gammaproteobacteria</taxon>
        <taxon>Aeromonadales</taxon>
        <taxon>Aeromonadaceae</taxon>
        <taxon>Pseudaeromonas</taxon>
    </lineage>
</organism>
<dbReference type="InterPro" id="IPR050817">
    <property type="entry name" value="DjlA_DnaK_co-chaperone"/>
</dbReference>
<protein>
    <recommendedName>
        <fullName evidence="7">Co-chaperone protein DjlA</fullName>
    </recommendedName>
</protein>
<evidence type="ECO:0000256" key="1">
    <source>
        <dbReference type="ARBA" id="ARBA00022475"/>
    </source>
</evidence>
<keyword evidence="6 7" id="KW-0143">Chaperone</keyword>
<evidence type="ECO:0000313" key="11">
    <source>
        <dbReference type="Proteomes" id="UP001595692"/>
    </source>
</evidence>
<dbReference type="EMBL" id="JBHSAF010000006">
    <property type="protein sequence ID" value="MFC3913115.1"/>
    <property type="molecule type" value="Genomic_DNA"/>
</dbReference>
<feature type="topological domain" description="Cytoplasmic" evidence="7">
    <location>
        <begin position="31"/>
        <end position="274"/>
    </location>
</feature>
<keyword evidence="2 7" id="KW-0997">Cell inner membrane</keyword>
<keyword evidence="3 7" id="KW-0812">Transmembrane</keyword>
<evidence type="ECO:0000256" key="6">
    <source>
        <dbReference type="ARBA" id="ARBA00023186"/>
    </source>
</evidence>
<name>A0ABV8CM91_9GAMM</name>
<comment type="subunit">
    <text evidence="7">Homodimer.</text>
</comment>
<accession>A0ABV8CM91</accession>
<dbReference type="InterPro" id="IPR029024">
    <property type="entry name" value="TerB-like"/>
</dbReference>
<dbReference type="CDD" id="cd06257">
    <property type="entry name" value="DnaJ"/>
    <property type="match status" value="1"/>
</dbReference>
<evidence type="ECO:0000313" key="10">
    <source>
        <dbReference type="EMBL" id="MFC3913115.1"/>
    </source>
</evidence>
<evidence type="ECO:0000259" key="9">
    <source>
        <dbReference type="PROSITE" id="PS50076"/>
    </source>
</evidence>
<dbReference type="Gene3D" id="1.10.287.110">
    <property type="entry name" value="DnaJ domain"/>
    <property type="match status" value="1"/>
</dbReference>
<gene>
    <name evidence="7 10" type="primary">djlA</name>
    <name evidence="10" type="ORF">ACFOSS_06485</name>
</gene>
<dbReference type="Pfam" id="PF00226">
    <property type="entry name" value="DnaJ"/>
    <property type="match status" value="1"/>
</dbReference>
<comment type="caution">
    <text evidence="10">The sequence shown here is derived from an EMBL/GenBank/DDBJ whole genome shotgun (WGS) entry which is preliminary data.</text>
</comment>
<keyword evidence="4 7" id="KW-1133">Transmembrane helix</keyword>
<dbReference type="PRINTS" id="PR00625">
    <property type="entry name" value="JDOMAIN"/>
</dbReference>
<dbReference type="InterPro" id="IPR023749">
    <property type="entry name" value="DjlA"/>
</dbReference>
<dbReference type="InterPro" id="IPR036869">
    <property type="entry name" value="J_dom_sf"/>
</dbReference>
<reference evidence="11" key="1">
    <citation type="journal article" date="2019" name="Int. J. Syst. Evol. Microbiol.">
        <title>The Global Catalogue of Microorganisms (GCM) 10K type strain sequencing project: providing services to taxonomists for standard genome sequencing and annotation.</title>
        <authorList>
            <consortium name="The Broad Institute Genomics Platform"/>
            <consortium name="The Broad Institute Genome Sequencing Center for Infectious Disease"/>
            <person name="Wu L."/>
            <person name="Ma J."/>
        </authorList>
    </citation>
    <scope>NUCLEOTIDE SEQUENCE [LARGE SCALE GENOMIC DNA]</scope>
    <source>
        <strain evidence="11">CCUG 54939</strain>
    </source>
</reference>
<dbReference type="Gene3D" id="1.10.3680.10">
    <property type="entry name" value="TerB-like"/>
    <property type="match status" value="1"/>
</dbReference>
<dbReference type="PROSITE" id="PS50076">
    <property type="entry name" value="DNAJ_2"/>
    <property type="match status" value="1"/>
</dbReference>
<dbReference type="NCBIfam" id="NF006948">
    <property type="entry name" value="PRK09430.1"/>
    <property type="match status" value="1"/>
</dbReference>
<keyword evidence="1 7" id="KW-1003">Cell membrane</keyword>